<dbReference type="InterPro" id="IPR050072">
    <property type="entry name" value="Peptidase_M20A"/>
</dbReference>
<dbReference type="GO" id="GO:0046872">
    <property type="term" value="F:metal ion binding"/>
    <property type="evidence" value="ECO:0007669"/>
    <property type="project" value="UniProtKB-KW"/>
</dbReference>
<dbReference type="SUPFAM" id="SSF53187">
    <property type="entry name" value="Zn-dependent exopeptidases"/>
    <property type="match status" value="1"/>
</dbReference>
<dbReference type="PANTHER" id="PTHR43808:SF32">
    <property type="entry name" value="ARGE_DAPE-RELATED DEACYLASE"/>
    <property type="match status" value="1"/>
</dbReference>
<accession>A0A4U0WQG8</accession>
<keyword evidence="6" id="KW-1185">Reference proteome</keyword>
<dbReference type="InterPro" id="IPR011650">
    <property type="entry name" value="Peptidase_M20_dimer"/>
</dbReference>
<comment type="similarity">
    <text evidence="1">Belongs to the peptidase M20A family.</text>
</comment>
<dbReference type="PANTHER" id="PTHR43808">
    <property type="entry name" value="ACETYLORNITHINE DEACETYLASE"/>
    <property type="match status" value="1"/>
</dbReference>
<dbReference type="Gene3D" id="3.30.70.360">
    <property type="match status" value="1"/>
</dbReference>
<dbReference type="STRING" id="329884.A0A4U0WQG8"/>
<reference evidence="5 6" key="1">
    <citation type="submission" date="2017-03" db="EMBL/GenBank/DDBJ databases">
        <title>Genomes of endolithic fungi from Antarctica.</title>
        <authorList>
            <person name="Coleine C."/>
            <person name="Masonjones S."/>
            <person name="Stajich J.E."/>
        </authorList>
    </citation>
    <scope>NUCLEOTIDE SEQUENCE [LARGE SCALE GENOMIC DNA]</scope>
    <source>
        <strain evidence="5 6">CCFEE 5184</strain>
    </source>
</reference>
<evidence type="ECO:0000313" key="5">
    <source>
        <dbReference type="EMBL" id="TKA65147.1"/>
    </source>
</evidence>
<evidence type="ECO:0000256" key="3">
    <source>
        <dbReference type="ARBA" id="ARBA00022801"/>
    </source>
</evidence>
<evidence type="ECO:0000259" key="4">
    <source>
        <dbReference type="Pfam" id="PF07687"/>
    </source>
</evidence>
<keyword evidence="3" id="KW-0378">Hydrolase</keyword>
<dbReference type="OrthoDB" id="10059875at2759"/>
<sequence length="493" mass="53998">MVRTKNSESALPDHLWPYTAAPPPLRDVLSQLGHFFEELGYTKTLDALLREAKKNGVGADAAEWKKGVDTDMSAGLMALLIESEQDAHLEFLQSLIRTPSPNPPGNTRDAVRLVEKYLHKHGIESRLIAPHSDAPNLVSVTGTRLATRRLVLNGHIDSFPVADADQWRRDPYSGDIEDGFIHGRGVVDMKAGTAASIIAYTYIHRFQSRLTGQCALEVVSDEETGGKYGTRYLLEEDEGRETWRGDCVLNAEPGGMESIRFGEKGTLRMTFTVVTQGGHGAYLHRNEGAIRISARLIERLVGLETLRGKDMDPKLDRYMERDDVRTVANSIMGQGAADSMLKPTVNIGTIIGGAKVNMIPSSCTFEVDVRLPIGLEADTVLSRIDELLSDVPEASYTVQSAASNPAAASPIEHELVGLIQRNAETVRGITPLPIVSLGATDCKHFRYHGVPAYTYGPSPETMAERDERASVREFLQTVKVHTLAAWDFLSGPA</sequence>
<evidence type="ECO:0000256" key="2">
    <source>
        <dbReference type="ARBA" id="ARBA00022723"/>
    </source>
</evidence>
<dbReference type="SUPFAM" id="SSF55031">
    <property type="entry name" value="Bacterial exopeptidase dimerisation domain"/>
    <property type="match status" value="1"/>
</dbReference>
<dbReference type="EMBL" id="NAJQ01000764">
    <property type="protein sequence ID" value="TKA65147.1"/>
    <property type="molecule type" value="Genomic_DNA"/>
</dbReference>
<dbReference type="Proteomes" id="UP000309340">
    <property type="component" value="Unassembled WGS sequence"/>
</dbReference>
<dbReference type="InterPro" id="IPR002933">
    <property type="entry name" value="Peptidase_M20"/>
</dbReference>
<keyword evidence="2" id="KW-0479">Metal-binding</keyword>
<dbReference type="Pfam" id="PF07687">
    <property type="entry name" value="M20_dimer"/>
    <property type="match status" value="1"/>
</dbReference>
<feature type="domain" description="Peptidase M20 dimerisation" evidence="4">
    <location>
        <begin position="262"/>
        <end position="391"/>
    </location>
</feature>
<dbReference type="Pfam" id="PF01546">
    <property type="entry name" value="Peptidase_M20"/>
    <property type="match status" value="1"/>
</dbReference>
<dbReference type="AlphaFoldDB" id="A0A4U0WQG8"/>
<dbReference type="InterPro" id="IPR036264">
    <property type="entry name" value="Bact_exopeptidase_dim_dom"/>
</dbReference>
<evidence type="ECO:0000256" key="1">
    <source>
        <dbReference type="ARBA" id="ARBA00006247"/>
    </source>
</evidence>
<proteinExistence type="inferred from homology"/>
<evidence type="ECO:0000313" key="6">
    <source>
        <dbReference type="Proteomes" id="UP000309340"/>
    </source>
</evidence>
<organism evidence="5 6">
    <name type="scientific">Friedmanniomyces simplex</name>
    <dbReference type="NCBI Taxonomy" id="329884"/>
    <lineage>
        <taxon>Eukaryota</taxon>
        <taxon>Fungi</taxon>
        <taxon>Dikarya</taxon>
        <taxon>Ascomycota</taxon>
        <taxon>Pezizomycotina</taxon>
        <taxon>Dothideomycetes</taxon>
        <taxon>Dothideomycetidae</taxon>
        <taxon>Mycosphaerellales</taxon>
        <taxon>Teratosphaeriaceae</taxon>
        <taxon>Friedmanniomyces</taxon>
    </lineage>
</organism>
<gene>
    <name evidence="5" type="ORF">B0A55_09883</name>
</gene>
<dbReference type="Gene3D" id="3.40.630.10">
    <property type="entry name" value="Zn peptidases"/>
    <property type="match status" value="2"/>
</dbReference>
<comment type="caution">
    <text evidence="5">The sequence shown here is derived from an EMBL/GenBank/DDBJ whole genome shotgun (WGS) entry which is preliminary data.</text>
</comment>
<name>A0A4U0WQG8_9PEZI</name>
<dbReference type="GO" id="GO:0016787">
    <property type="term" value="F:hydrolase activity"/>
    <property type="evidence" value="ECO:0007669"/>
    <property type="project" value="UniProtKB-KW"/>
</dbReference>
<protein>
    <recommendedName>
        <fullName evidence="4">Peptidase M20 dimerisation domain-containing protein</fullName>
    </recommendedName>
</protein>